<organism evidence="2">
    <name type="scientific">Anguilla anguilla</name>
    <name type="common">European freshwater eel</name>
    <name type="synonym">Muraena anguilla</name>
    <dbReference type="NCBI Taxonomy" id="7936"/>
    <lineage>
        <taxon>Eukaryota</taxon>
        <taxon>Metazoa</taxon>
        <taxon>Chordata</taxon>
        <taxon>Craniata</taxon>
        <taxon>Vertebrata</taxon>
        <taxon>Euteleostomi</taxon>
        <taxon>Actinopterygii</taxon>
        <taxon>Neopterygii</taxon>
        <taxon>Teleostei</taxon>
        <taxon>Anguilliformes</taxon>
        <taxon>Anguillidae</taxon>
        <taxon>Anguilla</taxon>
    </lineage>
</organism>
<evidence type="ECO:0000256" key="1">
    <source>
        <dbReference type="SAM" id="Phobius"/>
    </source>
</evidence>
<dbReference type="EMBL" id="GBXM01065468">
    <property type="protein sequence ID" value="JAH43109.1"/>
    <property type="molecule type" value="Transcribed_RNA"/>
</dbReference>
<dbReference type="AlphaFoldDB" id="A0A0E9SP08"/>
<proteinExistence type="predicted"/>
<protein>
    <submittedName>
        <fullName evidence="2">Uncharacterized protein</fullName>
    </submittedName>
</protein>
<reference evidence="2" key="2">
    <citation type="journal article" date="2015" name="Fish Shellfish Immunol.">
        <title>Early steps in the European eel (Anguilla anguilla)-Vibrio vulnificus interaction in the gills: Role of the RtxA13 toxin.</title>
        <authorList>
            <person name="Callol A."/>
            <person name="Pajuelo D."/>
            <person name="Ebbesson L."/>
            <person name="Teles M."/>
            <person name="MacKenzie S."/>
            <person name="Amaro C."/>
        </authorList>
    </citation>
    <scope>NUCLEOTIDE SEQUENCE</scope>
</reference>
<keyword evidence="1" id="KW-0812">Transmembrane</keyword>
<feature type="transmembrane region" description="Helical" evidence="1">
    <location>
        <begin position="6"/>
        <end position="24"/>
    </location>
</feature>
<evidence type="ECO:0000313" key="2">
    <source>
        <dbReference type="EMBL" id="JAH43109.1"/>
    </source>
</evidence>
<keyword evidence="1" id="KW-1133">Transmembrane helix</keyword>
<accession>A0A0E9SP08</accession>
<reference evidence="2" key="1">
    <citation type="submission" date="2014-11" db="EMBL/GenBank/DDBJ databases">
        <authorList>
            <person name="Amaro Gonzalez C."/>
        </authorList>
    </citation>
    <scope>NUCLEOTIDE SEQUENCE</scope>
</reference>
<keyword evidence="1" id="KW-0472">Membrane</keyword>
<sequence length="40" mass="4414">MVSSPTSGHVICCVFTCIIASISLEKKTLLFTRQPLIWSC</sequence>
<name>A0A0E9SP08_ANGAN</name>